<comment type="caution">
    <text evidence="1">The sequence shown here is derived from an EMBL/GenBank/DDBJ whole genome shotgun (WGS) entry which is preliminary data.</text>
</comment>
<proteinExistence type="predicted"/>
<evidence type="ECO:0000313" key="1">
    <source>
        <dbReference type="EMBL" id="MBB3101468.1"/>
    </source>
</evidence>
<keyword evidence="2" id="KW-1185">Reference proteome</keyword>
<dbReference type="RefSeq" id="WP_183227881.1">
    <property type="nucleotide sequence ID" value="NZ_BMPW01000042.1"/>
</dbReference>
<evidence type="ECO:0000313" key="2">
    <source>
        <dbReference type="Proteomes" id="UP000590749"/>
    </source>
</evidence>
<dbReference type="AlphaFoldDB" id="A0A7W5FK44"/>
<organism evidence="1 2">
    <name type="scientific">Actinoplanes campanulatus</name>
    <dbReference type="NCBI Taxonomy" id="113559"/>
    <lineage>
        <taxon>Bacteria</taxon>
        <taxon>Bacillati</taxon>
        <taxon>Actinomycetota</taxon>
        <taxon>Actinomycetes</taxon>
        <taxon>Micromonosporales</taxon>
        <taxon>Micromonosporaceae</taxon>
        <taxon>Actinoplanes</taxon>
    </lineage>
</organism>
<gene>
    <name evidence="1" type="ORF">FHR83_009197</name>
</gene>
<name>A0A7W5FK44_9ACTN</name>
<dbReference type="EMBL" id="JACHXF010000039">
    <property type="protein sequence ID" value="MBB3101468.1"/>
    <property type="molecule type" value="Genomic_DNA"/>
</dbReference>
<reference evidence="1 2" key="1">
    <citation type="submission" date="2020-08" db="EMBL/GenBank/DDBJ databases">
        <title>Genomic Encyclopedia of Type Strains, Phase III (KMG-III): the genomes of soil and plant-associated and newly described type strains.</title>
        <authorList>
            <person name="Whitman W."/>
        </authorList>
    </citation>
    <scope>NUCLEOTIDE SEQUENCE [LARGE SCALE GENOMIC DNA]</scope>
    <source>
        <strain evidence="1 2">CECT 3287</strain>
    </source>
</reference>
<accession>A0A7W5FK44</accession>
<sequence length="94" mass="9756">MLIAIGALALFIAILILLLPREDTETTPDGERKAEAAGDGVVAPTTLEGALVAQLVHGEITRTQYHAALAGLAARDDERNPLSAPGNDRPDACA</sequence>
<protein>
    <submittedName>
        <fullName evidence="1">Uncharacterized protein</fullName>
    </submittedName>
</protein>
<dbReference type="Proteomes" id="UP000590749">
    <property type="component" value="Unassembled WGS sequence"/>
</dbReference>